<dbReference type="InterPro" id="IPR007341">
    <property type="entry name" value="Transgly_assoc"/>
</dbReference>
<organism evidence="8 9">
    <name type="scientific">Gulosibacter chungangensis</name>
    <dbReference type="NCBI Taxonomy" id="979746"/>
    <lineage>
        <taxon>Bacteria</taxon>
        <taxon>Bacillati</taxon>
        <taxon>Actinomycetota</taxon>
        <taxon>Actinomycetes</taxon>
        <taxon>Micrococcales</taxon>
        <taxon>Microbacteriaceae</taxon>
        <taxon>Gulosibacter</taxon>
    </lineage>
</organism>
<comment type="similarity">
    <text evidence="2">Belongs to the UPF0410 family.</text>
</comment>
<evidence type="ECO:0000256" key="7">
    <source>
        <dbReference type="SAM" id="Phobius"/>
    </source>
</evidence>
<evidence type="ECO:0000256" key="3">
    <source>
        <dbReference type="ARBA" id="ARBA00022475"/>
    </source>
</evidence>
<evidence type="ECO:0000256" key="4">
    <source>
        <dbReference type="ARBA" id="ARBA00022692"/>
    </source>
</evidence>
<dbReference type="OrthoDB" id="4568405at2"/>
<protein>
    <submittedName>
        <fullName evidence="8">GlsB/YeaQ/YmgE family stress response membrane protein</fullName>
    </submittedName>
</protein>
<keyword evidence="5 7" id="KW-1133">Transmembrane helix</keyword>
<dbReference type="PANTHER" id="PTHR33884">
    <property type="entry name" value="UPF0410 PROTEIN YMGE"/>
    <property type="match status" value="1"/>
</dbReference>
<gene>
    <name evidence="8" type="ORF">F8O05_04235</name>
</gene>
<accession>A0A7J5BEE0</accession>
<dbReference type="GO" id="GO:0005886">
    <property type="term" value="C:plasma membrane"/>
    <property type="evidence" value="ECO:0007669"/>
    <property type="project" value="UniProtKB-SubCell"/>
</dbReference>
<keyword evidence="6 7" id="KW-0472">Membrane</keyword>
<keyword evidence="4 7" id="KW-0812">Transmembrane</keyword>
<sequence length="110" mass="12143">MRSSHCNAEFHRKGEDIMQLSWISWIIIGLIVGLIAQAITKDKRKHPLWLTVILGIVGGIVGGWIGGFIVGPEALEGFFNIWVWLFALVGAVIVTAIFEAITRGRSKSSR</sequence>
<evidence type="ECO:0000256" key="2">
    <source>
        <dbReference type="ARBA" id="ARBA00011006"/>
    </source>
</evidence>
<keyword evidence="9" id="KW-1185">Reference proteome</keyword>
<comment type="caution">
    <text evidence="8">The sequence shown here is derived from an EMBL/GenBank/DDBJ whole genome shotgun (WGS) entry which is preliminary data.</text>
</comment>
<dbReference type="AlphaFoldDB" id="A0A7J5BEE0"/>
<feature type="transmembrane region" description="Helical" evidence="7">
    <location>
        <begin position="81"/>
        <end position="101"/>
    </location>
</feature>
<feature type="transmembrane region" description="Helical" evidence="7">
    <location>
        <begin position="17"/>
        <end position="36"/>
    </location>
</feature>
<keyword evidence="3" id="KW-1003">Cell membrane</keyword>
<dbReference type="PANTHER" id="PTHR33884:SF3">
    <property type="entry name" value="UPF0410 PROTEIN YMGE"/>
    <property type="match status" value="1"/>
</dbReference>
<evidence type="ECO:0000256" key="6">
    <source>
        <dbReference type="ARBA" id="ARBA00023136"/>
    </source>
</evidence>
<dbReference type="Proteomes" id="UP000433493">
    <property type="component" value="Unassembled WGS sequence"/>
</dbReference>
<dbReference type="EMBL" id="WBKB01000002">
    <property type="protein sequence ID" value="KAB1644014.1"/>
    <property type="molecule type" value="Genomic_DNA"/>
</dbReference>
<feature type="transmembrane region" description="Helical" evidence="7">
    <location>
        <begin position="48"/>
        <end position="69"/>
    </location>
</feature>
<evidence type="ECO:0000313" key="8">
    <source>
        <dbReference type="EMBL" id="KAB1644014.1"/>
    </source>
</evidence>
<name>A0A7J5BEE0_9MICO</name>
<comment type="subcellular location">
    <subcellularLocation>
        <location evidence="1">Cell membrane</location>
        <topology evidence="1">Multi-pass membrane protein</topology>
    </subcellularLocation>
</comment>
<reference evidence="8 9" key="1">
    <citation type="submission" date="2019-09" db="EMBL/GenBank/DDBJ databases">
        <title>Phylogeny of genus Pseudoclavibacter and closely related genus.</title>
        <authorList>
            <person name="Li Y."/>
        </authorList>
    </citation>
    <scope>NUCLEOTIDE SEQUENCE [LARGE SCALE GENOMIC DNA]</scope>
    <source>
        <strain evidence="8 9">KCTC 13959</strain>
    </source>
</reference>
<proteinExistence type="inferred from homology"/>
<evidence type="ECO:0000256" key="5">
    <source>
        <dbReference type="ARBA" id="ARBA00022989"/>
    </source>
</evidence>
<evidence type="ECO:0000256" key="1">
    <source>
        <dbReference type="ARBA" id="ARBA00004651"/>
    </source>
</evidence>
<dbReference type="Pfam" id="PF04226">
    <property type="entry name" value="Transgly_assoc"/>
    <property type="match status" value="1"/>
</dbReference>
<evidence type="ECO:0000313" key="9">
    <source>
        <dbReference type="Proteomes" id="UP000433493"/>
    </source>
</evidence>